<keyword evidence="2 3" id="KW-0413">Isomerase</keyword>
<dbReference type="NCBIfam" id="TIGR00689">
    <property type="entry name" value="rpiB_lacA_lacB"/>
    <property type="match status" value="1"/>
</dbReference>
<dbReference type="InterPro" id="IPR036569">
    <property type="entry name" value="RpiB_LacA_LacB_sf"/>
</dbReference>
<name>A0ABQ4KGV9_9BACI</name>
<dbReference type="GO" id="GO:0016853">
    <property type="term" value="F:isomerase activity"/>
    <property type="evidence" value="ECO:0007669"/>
    <property type="project" value="UniProtKB-KW"/>
</dbReference>
<dbReference type="SUPFAM" id="SSF89623">
    <property type="entry name" value="Ribose/Galactose isomerase RpiB/AlsB"/>
    <property type="match status" value="1"/>
</dbReference>
<dbReference type="InterPro" id="IPR003500">
    <property type="entry name" value="RpiB_LacA_LacB"/>
</dbReference>
<dbReference type="Proteomes" id="UP000679950">
    <property type="component" value="Unassembled WGS sequence"/>
</dbReference>
<dbReference type="InterPro" id="IPR051812">
    <property type="entry name" value="SPI_LacAB/RpiB"/>
</dbReference>
<dbReference type="NCBIfam" id="TIGR01120">
    <property type="entry name" value="rpiB"/>
    <property type="match status" value="1"/>
</dbReference>
<reference evidence="3 4" key="1">
    <citation type="submission" date="2021-03" db="EMBL/GenBank/DDBJ databases">
        <title>Antimicrobial resistance genes in bacteria isolated from Japanese honey, and their potential for conferring macrolide and lincosamide resistance in the American foulbrood pathogen Paenibacillus larvae.</title>
        <authorList>
            <person name="Okamoto M."/>
            <person name="Kumagai M."/>
            <person name="Kanamori H."/>
            <person name="Takamatsu D."/>
        </authorList>
    </citation>
    <scope>NUCLEOTIDE SEQUENCE [LARGE SCALE GENOMIC DNA]</scope>
    <source>
        <strain evidence="3 4">J8TS2</strain>
    </source>
</reference>
<dbReference type="RefSeq" id="WP_158320704.1">
    <property type="nucleotide sequence ID" value="NZ_BORB01000010.1"/>
</dbReference>
<dbReference type="InterPro" id="IPR004785">
    <property type="entry name" value="RpiB"/>
</dbReference>
<dbReference type="PIRSF" id="PIRSF005384">
    <property type="entry name" value="RpiB_LacA_B"/>
    <property type="match status" value="1"/>
</dbReference>
<proteinExistence type="inferred from homology"/>
<evidence type="ECO:0000256" key="1">
    <source>
        <dbReference type="ARBA" id="ARBA00008754"/>
    </source>
</evidence>
<gene>
    <name evidence="3" type="primary">ywlF</name>
    <name evidence="3" type="ORF">J8TS2_15090</name>
</gene>
<dbReference type="PANTHER" id="PTHR43732">
    <property type="entry name" value="RIBOSE 5-PHOSPHATE ISOMERASE-RELATED"/>
    <property type="match status" value="1"/>
</dbReference>
<evidence type="ECO:0000256" key="2">
    <source>
        <dbReference type="ARBA" id="ARBA00023235"/>
    </source>
</evidence>
<evidence type="ECO:0000313" key="3">
    <source>
        <dbReference type="EMBL" id="GIN57190.1"/>
    </source>
</evidence>
<comment type="caution">
    <text evidence="3">The sequence shown here is derived from an EMBL/GenBank/DDBJ whole genome shotgun (WGS) entry which is preliminary data.</text>
</comment>
<accession>A0ABQ4KGV9</accession>
<evidence type="ECO:0000313" key="4">
    <source>
        <dbReference type="Proteomes" id="UP000679950"/>
    </source>
</evidence>
<dbReference type="PANTHER" id="PTHR43732:SF1">
    <property type="entry name" value="RIBOSE 5-PHOSPHATE ISOMERASE"/>
    <property type="match status" value="1"/>
</dbReference>
<dbReference type="Pfam" id="PF02502">
    <property type="entry name" value="LacAB_rpiB"/>
    <property type="match status" value="1"/>
</dbReference>
<organism evidence="3 4">
    <name type="scientific">Lederbergia ruris</name>
    <dbReference type="NCBI Taxonomy" id="217495"/>
    <lineage>
        <taxon>Bacteria</taxon>
        <taxon>Bacillati</taxon>
        <taxon>Bacillota</taxon>
        <taxon>Bacilli</taxon>
        <taxon>Bacillales</taxon>
        <taxon>Bacillaceae</taxon>
        <taxon>Lederbergia</taxon>
    </lineage>
</organism>
<protein>
    <submittedName>
        <fullName evidence="3">Sugar phosphate isomerase YwlF</fullName>
    </submittedName>
</protein>
<dbReference type="Gene3D" id="3.40.1400.10">
    <property type="entry name" value="Sugar-phosphate isomerase, RpiB/LacA/LacB"/>
    <property type="match status" value="1"/>
</dbReference>
<comment type="similarity">
    <text evidence="1">Belongs to the LacAB/RpiB family.</text>
</comment>
<keyword evidence="4" id="KW-1185">Reference proteome</keyword>
<dbReference type="NCBIfam" id="NF004051">
    <property type="entry name" value="PRK05571.1"/>
    <property type="match status" value="1"/>
</dbReference>
<dbReference type="EMBL" id="BORB01000010">
    <property type="protein sequence ID" value="GIN57190.1"/>
    <property type="molecule type" value="Genomic_DNA"/>
</dbReference>
<sequence length="156" mass="17104">MKVALASDHGGIHIREVIRELLEELGIEYQDFGCDCETSVDYPDYAMPVAEKVANGEFDRGILICGTGIGMSISANKVKGIRCALVHDVFSAKMTRLHNNSNMLAMGERVIGAGLASEIAKTWLLTEFEGGRHQNRIEKINKYEEIEASSGSEKGE</sequence>